<protein>
    <recommendedName>
        <fullName evidence="3">M23ase beta-sheet core domain-containing protein</fullName>
    </recommendedName>
</protein>
<keyword evidence="1" id="KW-0175">Coiled coil</keyword>
<evidence type="ECO:0000259" key="3">
    <source>
        <dbReference type="Pfam" id="PF01551"/>
    </source>
</evidence>
<reference evidence="5" key="1">
    <citation type="submission" date="2017-08" db="EMBL/GenBank/DDBJ databases">
        <title>A dynamic microbial community with high functional redundancy inhabits the cold, oxic subseafloor aquifer.</title>
        <authorList>
            <person name="Tully B.J."/>
            <person name="Wheat C.G."/>
            <person name="Glazer B.T."/>
            <person name="Huber J.A."/>
        </authorList>
    </citation>
    <scope>NUCLEOTIDE SEQUENCE [LARGE SCALE GENOMIC DNA]</scope>
</reference>
<sequence>MFRKFVTLVVIPQKTSAVKKLRIPIGRFLFLAILLFFLSLGWMWMIYDYVSIRRNLRNFESTRQEYTEKKQQLETVLVNFEKVQLDLDRLENLSFRLRAYAGVQERKIPNQFDEESLRVQQNQASREGILDVIDTHGLNVDLPERNINTGNLLAFFNQKRNPLYRIPNGRPVKGFLMQKFGIRSDPFSGQRRPHHGLAIAAREFSPVIAPADGIVLFSGEEGIYGTLLILDHGNGIVTRYGHLAQTDVREGDLVTRGDTIAQVGSTGQTTGPQLYYEVRLNNIPQDPMLYMDENEHE</sequence>
<dbReference type="CDD" id="cd12797">
    <property type="entry name" value="M23_peptidase"/>
    <property type="match status" value="1"/>
</dbReference>
<dbReference type="Pfam" id="PF01551">
    <property type="entry name" value="Peptidase_M23"/>
    <property type="match status" value="1"/>
</dbReference>
<dbReference type="GO" id="GO:0004222">
    <property type="term" value="F:metalloendopeptidase activity"/>
    <property type="evidence" value="ECO:0007669"/>
    <property type="project" value="TreeGrafter"/>
</dbReference>
<dbReference type="SUPFAM" id="SSF51261">
    <property type="entry name" value="Duplicated hybrid motif"/>
    <property type="match status" value="1"/>
</dbReference>
<dbReference type="PANTHER" id="PTHR21666:SF270">
    <property type="entry name" value="MUREIN HYDROLASE ACTIVATOR ENVC"/>
    <property type="match status" value="1"/>
</dbReference>
<comment type="caution">
    <text evidence="4">The sequence shown here is derived from an EMBL/GenBank/DDBJ whole genome shotgun (WGS) entry which is preliminary data.</text>
</comment>
<dbReference type="Gene3D" id="2.70.70.10">
    <property type="entry name" value="Glucose Permease (Domain IIA)"/>
    <property type="match status" value="1"/>
</dbReference>
<keyword evidence="2" id="KW-0812">Transmembrane</keyword>
<dbReference type="AlphaFoldDB" id="A0A2A4T5X2"/>
<accession>A0A2A4T5X2</accession>
<feature type="domain" description="M23ase beta-sheet core" evidence="3">
    <location>
        <begin position="193"/>
        <end position="287"/>
    </location>
</feature>
<feature type="coiled-coil region" evidence="1">
    <location>
        <begin position="49"/>
        <end position="93"/>
    </location>
</feature>
<dbReference type="InterPro" id="IPR011055">
    <property type="entry name" value="Dup_hybrid_motif"/>
</dbReference>
<evidence type="ECO:0000256" key="2">
    <source>
        <dbReference type="SAM" id="Phobius"/>
    </source>
</evidence>
<name>A0A2A4T5X2_9DELT</name>
<dbReference type="InterPro" id="IPR050570">
    <property type="entry name" value="Cell_wall_metabolism_enzyme"/>
</dbReference>
<gene>
    <name evidence="4" type="ORF">COB67_05355</name>
</gene>
<organism evidence="4 5">
    <name type="scientific">SAR324 cluster bacterium</name>
    <dbReference type="NCBI Taxonomy" id="2024889"/>
    <lineage>
        <taxon>Bacteria</taxon>
        <taxon>Deltaproteobacteria</taxon>
        <taxon>SAR324 cluster</taxon>
    </lineage>
</organism>
<keyword evidence="2" id="KW-0472">Membrane</keyword>
<dbReference type="InterPro" id="IPR016047">
    <property type="entry name" value="M23ase_b-sheet_dom"/>
</dbReference>
<dbReference type="Proteomes" id="UP000218113">
    <property type="component" value="Unassembled WGS sequence"/>
</dbReference>
<evidence type="ECO:0000256" key="1">
    <source>
        <dbReference type="SAM" id="Coils"/>
    </source>
</evidence>
<feature type="transmembrane region" description="Helical" evidence="2">
    <location>
        <begin position="27"/>
        <end position="47"/>
    </location>
</feature>
<evidence type="ECO:0000313" key="5">
    <source>
        <dbReference type="Proteomes" id="UP000218113"/>
    </source>
</evidence>
<proteinExistence type="predicted"/>
<keyword evidence="2" id="KW-1133">Transmembrane helix</keyword>
<dbReference type="EMBL" id="NVSR01000023">
    <property type="protein sequence ID" value="PCI28918.1"/>
    <property type="molecule type" value="Genomic_DNA"/>
</dbReference>
<dbReference type="PANTHER" id="PTHR21666">
    <property type="entry name" value="PEPTIDASE-RELATED"/>
    <property type="match status" value="1"/>
</dbReference>
<evidence type="ECO:0000313" key="4">
    <source>
        <dbReference type="EMBL" id="PCI28918.1"/>
    </source>
</evidence>